<dbReference type="Proteomes" id="UP001156882">
    <property type="component" value="Unassembled WGS sequence"/>
</dbReference>
<name>A0ABQ6CDL3_9HYPH</name>
<dbReference type="Gene3D" id="1.10.1040.10">
    <property type="entry name" value="N-(1-d-carboxylethyl)-l-norvaline Dehydrogenase, domain 2"/>
    <property type="match status" value="1"/>
</dbReference>
<dbReference type="InterPro" id="IPR008927">
    <property type="entry name" value="6-PGluconate_DH-like_C_sf"/>
</dbReference>
<dbReference type="RefSeq" id="WP_284311161.1">
    <property type="nucleotide sequence ID" value="NZ_BSPC01000011.1"/>
</dbReference>
<evidence type="ECO:0000259" key="2">
    <source>
        <dbReference type="Pfam" id="PF09130"/>
    </source>
</evidence>
<dbReference type="InterPro" id="IPR036291">
    <property type="entry name" value="NAD(P)-bd_dom_sf"/>
</dbReference>
<dbReference type="InterPro" id="IPR015814">
    <property type="entry name" value="Pgluconate_DH_NAD-bd_C"/>
</dbReference>
<evidence type="ECO:0000313" key="4">
    <source>
        <dbReference type="Proteomes" id="UP001156882"/>
    </source>
</evidence>
<sequence length="281" mass="29589">MFREIAIIAPGAMGSAVARRLLEHGIRVTTLLEGRSVESRRRADDAGMIGVEPTRLVEADIIFSIVPPAQALPLAETIAPLLRQSHRKPIFVDCNAVSVETVTRVAGVIEASGAPFADAGIIGGPPVPGGAGPTFYMSGTPALELDALNDVGLQTVVMEGPIGTASALKMSYAGITKGLTGIAAAMILAAVRGGAAASLHKELGLSQAQLLQRFGKSLPDMYPKAYRWVAEMREIAAFAGDDPASARLYQALADFYETIADDYEGPQANTQAIDDFLRLKD</sequence>
<dbReference type="PANTHER" id="PTHR43580">
    <property type="entry name" value="OXIDOREDUCTASE GLYR1-RELATED"/>
    <property type="match status" value="1"/>
</dbReference>
<dbReference type="SUPFAM" id="SSF48179">
    <property type="entry name" value="6-phosphogluconate dehydrogenase C-terminal domain-like"/>
    <property type="match status" value="1"/>
</dbReference>
<dbReference type="PANTHER" id="PTHR43580:SF2">
    <property type="entry name" value="CYTOKINE-LIKE NUCLEAR FACTOR N-PAC"/>
    <property type="match status" value="1"/>
</dbReference>
<evidence type="ECO:0000259" key="1">
    <source>
        <dbReference type="Pfam" id="PF03446"/>
    </source>
</evidence>
<proteinExistence type="predicted"/>
<dbReference type="InterPro" id="IPR051265">
    <property type="entry name" value="HIBADH-related_NP60_sf"/>
</dbReference>
<dbReference type="SUPFAM" id="SSF51735">
    <property type="entry name" value="NAD(P)-binding Rossmann-fold domains"/>
    <property type="match status" value="1"/>
</dbReference>
<protein>
    <submittedName>
        <fullName evidence="3">6-phosphogluconate dehydrogenase</fullName>
    </submittedName>
</protein>
<dbReference type="Gene3D" id="3.40.50.720">
    <property type="entry name" value="NAD(P)-binding Rossmann-like Domain"/>
    <property type="match status" value="1"/>
</dbReference>
<dbReference type="InterPro" id="IPR013328">
    <property type="entry name" value="6PGD_dom2"/>
</dbReference>
<dbReference type="Pfam" id="PF09130">
    <property type="entry name" value="DUF1932"/>
    <property type="match status" value="1"/>
</dbReference>
<dbReference type="InterPro" id="IPR006115">
    <property type="entry name" value="6PGDH_NADP-bd"/>
</dbReference>
<feature type="domain" description="Phosphogluconate dehydrogenase NAD-binding putative C-terminal" evidence="2">
    <location>
        <begin position="192"/>
        <end position="258"/>
    </location>
</feature>
<comment type="caution">
    <text evidence="3">The sequence shown here is derived from an EMBL/GenBank/DDBJ whole genome shotgun (WGS) entry which is preliminary data.</text>
</comment>
<feature type="domain" description="6-phosphogluconate dehydrogenase NADP-binding" evidence="1">
    <location>
        <begin position="5"/>
        <end position="141"/>
    </location>
</feature>
<keyword evidence="4" id="KW-1185">Reference proteome</keyword>
<accession>A0ABQ6CDL3</accession>
<organism evidence="3 4">
    <name type="scientific">Labrys miyagiensis</name>
    <dbReference type="NCBI Taxonomy" id="346912"/>
    <lineage>
        <taxon>Bacteria</taxon>
        <taxon>Pseudomonadati</taxon>
        <taxon>Pseudomonadota</taxon>
        <taxon>Alphaproteobacteria</taxon>
        <taxon>Hyphomicrobiales</taxon>
        <taxon>Xanthobacteraceae</taxon>
        <taxon>Labrys</taxon>
    </lineage>
</organism>
<dbReference type="Pfam" id="PF03446">
    <property type="entry name" value="NAD_binding_2"/>
    <property type="match status" value="1"/>
</dbReference>
<dbReference type="EMBL" id="BSPC01000011">
    <property type="protein sequence ID" value="GLS18346.1"/>
    <property type="molecule type" value="Genomic_DNA"/>
</dbReference>
<reference evidence="4" key="1">
    <citation type="journal article" date="2019" name="Int. J. Syst. Evol. Microbiol.">
        <title>The Global Catalogue of Microorganisms (GCM) 10K type strain sequencing project: providing services to taxonomists for standard genome sequencing and annotation.</title>
        <authorList>
            <consortium name="The Broad Institute Genomics Platform"/>
            <consortium name="The Broad Institute Genome Sequencing Center for Infectious Disease"/>
            <person name="Wu L."/>
            <person name="Ma J."/>
        </authorList>
    </citation>
    <scope>NUCLEOTIDE SEQUENCE [LARGE SCALE GENOMIC DNA]</scope>
    <source>
        <strain evidence="4">NBRC 101365</strain>
    </source>
</reference>
<gene>
    <name evidence="3" type="ORF">GCM10007874_13630</name>
</gene>
<evidence type="ECO:0000313" key="3">
    <source>
        <dbReference type="EMBL" id="GLS18346.1"/>
    </source>
</evidence>